<comment type="caution">
    <text evidence="3">The sequence shown here is derived from an EMBL/GenBank/DDBJ whole genome shotgun (WGS) entry which is preliminary data.</text>
</comment>
<dbReference type="Proteomes" id="UP000470951">
    <property type="component" value="Unassembled WGS sequence"/>
</dbReference>
<evidence type="ECO:0000256" key="1">
    <source>
        <dbReference type="SAM" id="MobiDB-lite"/>
    </source>
</evidence>
<gene>
    <name evidence="3" type="ORF">G3I43_01155</name>
    <name evidence="4" type="ORF">G3I58_33930</name>
</gene>
<evidence type="ECO:0000313" key="3">
    <source>
        <dbReference type="EMBL" id="NEB82800.1"/>
    </source>
</evidence>
<dbReference type="AlphaFoldDB" id="A0A6G3SIU9"/>
<keyword evidence="2" id="KW-0732">Signal</keyword>
<dbReference type="EMBL" id="JAAGMK010000030">
    <property type="protein sequence ID" value="NEB82800.1"/>
    <property type="molecule type" value="Genomic_DNA"/>
</dbReference>
<evidence type="ECO:0008006" key="6">
    <source>
        <dbReference type="Google" id="ProtNLM"/>
    </source>
</evidence>
<evidence type="ECO:0000313" key="4">
    <source>
        <dbReference type="EMBL" id="NEC02940.1"/>
    </source>
</evidence>
<sequence>MRCREMLAFYAGIAVLLMISAFTLGSSAQTLQAADTTPRSHAVSVFDGSGPNTPLEGVDGDVTLQHRQKAGSTTVSPPVQAGLPSAAPDLHDCATDVARQHSSPSGSRSPARVQILRC</sequence>
<evidence type="ECO:0000256" key="2">
    <source>
        <dbReference type="SAM" id="SignalP"/>
    </source>
</evidence>
<feature type="chain" id="PRO_5036175249" description="Secreted protein" evidence="2">
    <location>
        <begin position="34"/>
        <end position="118"/>
    </location>
</feature>
<accession>A0A6G3SIU9</accession>
<protein>
    <recommendedName>
        <fullName evidence="6">Secreted protein</fullName>
    </recommendedName>
</protein>
<reference evidence="3 5" key="1">
    <citation type="submission" date="2020-01" db="EMBL/GenBank/DDBJ databases">
        <title>Insect and environment-associated Actinomycetes.</title>
        <authorList>
            <person name="Currrie C."/>
            <person name="Chevrette M."/>
            <person name="Carlson C."/>
            <person name="Stubbendieck R."/>
            <person name="Wendt-Pienkowski E."/>
        </authorList>
    </citation>
    <scope>NUCLEOTIDE SEQUENCE</scope>
    <source>
        <strain evidence="3">SID505</strain>
        <strain evidence="4 5">SID7903</strain>
    </source>
</reference>
<proteinExistence type="predicted"/>
<organism evidence="3">
    <name type="scientific">Streptomyces anulatus</name>
    <name type="common">Streptomyces chrysomallus</name>
    <dbReference type="NCBI Taxonomy" id="1892"/>
    <lineage>
        <taxon>Bacteria</taxon>
        <taxon>Bacillati</taxon>
        <taxon>Actinomycetota</taxon>
        <taxon>Actinomycetes</taxon>
        <taxon>Kitasatosporales</taxon>
        <taxon>Streptomycetaceae</taxon>
        <taxon>Streptomyces</taxon>
    </lineage>
</organism>
<dbReference type="EMBL" id="JAAGMS010000373">
    <property type="protein sequence ID" value="NEC02940.1"/>
    <property type="molecule type" value="Genomic_DNA"/>
</dbReference>
<feature type="signal peptide" evidence="2">
    <location>
        <begin position="1"/>
        <end position="33"/>
    </location>
</feature>
<feature type="region of interest" description="Disordered" evidence="1">
    <location>
        <begin position="67"/>
        <end position="90"/>
    </location>
</feature>
<evidence type="ECO:0000313" key="5">
    <source>
        <dbReference type="Proteomes" id="UP000470951"/>
    </source>
</evidence>
<name>A0A6G3SIU9_STRAQ</name>